<evidence type="ECO:0000256" key="1">
    <source>
        <dbReference type="SAM" id="Phobius"/>
    </source>
</evidence>
<organism evidence="2 3">
    <name type="scientific">Tribonema minus</name>
    <dbReference type="NCBI Taxonomy" id="303371"/>
    <lineage>
        <taxon>Eukaryota</taxon>
        <taxon>Sar</taxon>
        <taxon>Stramenopiles</taxon>
        <taxon>Ochrophyta</taxon>
        <taxon>PX clade</taxon>
        <taxon>Xanthophyceae</taxon>
        <taxon>Tribonematales</taxon>
        <taxon>Tribonemataceae</taxon>
        <taxon>Tribonema</taxon>
    </lineage>
</organism>
<keyword evidence="1" id="KW-1133">Transmembrane helix</keyword>
<keyword evidence="1" id="KW-0812">Transmembrane</keyword>
<gene>
    <name evidence="2" type="ORF">JKP88DRAFT_332065</name>
</gene>
<name>A0A835YLQ7_9STRA</name>
<dbReference type="AlphaFoldDB" id="A0A835YLQ7"/>
<feature type="transmembrane region" description="Helical" evidence="1">
    <location>
        <begin position="15"/>
        <end position="35"/>
    </location>
</feature>
<keyword evidence="1" id="KW-0472">Membrane</keyword>
<protein>
    <submittedName>
        <fullName evidence="2">Uncharacterized protein</fullName>
    </submittedName>
</protein>
<dbReference type="Proteomes" id="UP000664859">
    <property type="component" value="Unassembled WGS sequence"/>
</dbReference>
<sequence length="127" mass="13669">MNARAIHYPFFTWPVFTWPLSYVALLSILPCSLFIRPYHTATAGASSWPLARGAGGDAAYGGAGGDAAQGRGHGLEALAEDFNLKLEVLAEDFNLKMTMSVPSYCSFSPSDVVNNRRVLLGVDGMRV</sequence>
<proteinExistence type="predicted"/>
<evidence type="ECO:0000313" key="3">
    <source>
        <dbReference type="Proteomes" id="UP000664859"/>
    </source>
</evidence>
<comment type="caution">
    <text evidence="2">The sequence shown here is derived from an EMBL/GenBank/DDBJ whole genome shotgun (WGS) entry which is preliminary data.</text>
</comment>
<dbReference type="EMBL" id="JAFCMP010000524">
    <property type="protein sequence ID" value="KAG5177554.1"/>
    <property type="molecule type" value="Genomic_DNA"/>
</dbReference>
<accession>A0A835YLQ7</accession>
<reference evidence="2" key="1">
    <citation type="submission" date="2021-02" db="EMBL/GenBank/DDBJ databases">
        <title>First Annotated Genome of the Yellow-green Alga Tribonema minus.</title>
        <authorList>
            <person name="Mahan K.M."/>
        </authorList>
    </citation>
    <scope>NUCLEOTIDE SEQUENCE</scope>
    <source>
        <strain evidence="2">UTEX B ZZ1240</strain>
    </source>
</reference>
<keyword evidence="3" id="KW-1185">Reference proteome</keyword>
<evidence type="ECO:0000313" key="2">
    <source>
        <dbReference type="EMBL" id="KAG5177554.1"/>
    </source>
</evidence>